<dbReference type="PROSITE" id="PS01031">
    <property type="entry name" value="SHSP"/>
    <property type="match status" value="1"/>
</dbReference>
<accession>A0A438EXK1</accession>
<dbReference type="InterPro" id="IPR002068">
    <property type="entry name" value="A-crystallin/Hsp20_dom"/>
</dbReference>
<dbReference type="InterPro" id="IPR031107">
    <property type="entry name" value="Small_HSP"/>
</dbReference>
<organism evidence="6 7">
    <name type="scientific">Vitis vinifera</name>
    <name type="common">Grape</name>
    <dbReference type="NCBI Taxonomy" id="29760"/>
    <lineage>
        <taxon>Eukaryota</taxon>
        <taxon>Viridiplantae</taxon>
        <taxon>Streptophyta</taxon>
        <taxon>Embryophyta</taxon>
        <taxon>Tracheophyta</taxon>
        <taxon>Spermatophyta</taxon>
        <taxon>Magnoliopsida</taxon>
        <taxon>eudicotyledons</taxon>
        <taxon>Gunneridae</taxon>
        <taxon>Pentapetalae</taxon>
        <taxon>rosids</taxon>
        <taxon>Vitales</taxon>
        <taxon>Vitaceae</taxon>
        <taxon>Viteae</taxon>
        <taxon>Vitis</taxon>
    </lineage>
</organism>
<reference evidence="6 7" key="1">
    <citation type="journal article" date="2018" name="PLoS Genet.">
        <title>Population sequencing reveals clonal diversity and ancestral inbreeding in the grapevine cultivar Chardonnay.</title>
        <authorList>
            <person name="Roach M.J."/>
            <person name="Johnson D.L."/>
            <person name="Bohlmann J."/>
            <person name="van Vuuren H.J."/>
            <person name="Jones S.J."/>
            <person name="Pretorius I.S."/>
            <person name="Schmidt S.A."/>
            <person name="Borneman A.R."/>
        </authorList>
    </citation>
    <scope>NUCLEOTIDE SEQUENCE [LARGE SCALE GENOMIC DNA]</scope>
    <source>
        <strain evidence="7">cv. Chardonnay</strain>
        <tissue evidence="6">Leaf</tissue>
    </source>
</reference>
<feature type="domain" description="SHSP" evidence="5">
    <location>
        <begin position="1"/>
        <end position="93"/>
    </location>
</feature>
<gene>
    <name evidence="6" type="primary">HSP17.9_1</name>
    <name evidence="6" type="ORF">CK203_072136</name>
</gene>
<feature type="region of interest" description="Disordered" evidence="4">
    <location>
        <begin position="123"/>
        <end position="145"/>
    </location>
</feature>
<dbReference type="SUPFAM" id="SSF49764">
    <property type="entry name" value="HSP20-like chaperones"/>
    <property type="match status" value="1"/>
</dbReference>
<evidence type="ECO:0000313" key="7">
    <source>
        <dbReference type="Proteomes" id="UP000288805"/>
    </source>
</evidence>
<dbReference type="InterPro" id="IPR008978">
    <property type="entry name" value="HSP20-like_chaperone"/>
</dbReference>
<sequence>MSQLRLKPDNIKVPMEDDNVLVINGERKLEEEKEGAKYVRTERRLDKFMKKFRLPKNANTLGSLICQDGFLTFENEGQKGILVYTQESSSNFFYRSNLQENHRTFQNLPMPLFSFLPETSLLPKPNPTPIKTTQPPANSSSENQF</sequence>
<evidence type="ECO:0000256" key="1">
    <source>
        <dbReference type="ARBA" id="ARBA00023016"/>
    </source>
</evidence>
<comment type="caution">
    <text evidence="6">The sequence shown here is derived from an EMBL/GenBank/DDBJ whole genome shotgun (WGS) entry which is preliminary data.</text>
</comment>
<dbReference type="Pfam" id="PF00011">
    <property type="entry name" value="HSP20"/>
    <property type="match status" value="1"/>
</dbReference>
<comment type="similarity">
    <text evidence="2 3">Belongs to the small heat shock protein (HSP20) family.</text>
</comment>
<dbReference type="Proteomes" id="UP000288805">
    <property type="component" value="Unassembled WGS sequence"/>
</dbReference>
<dbReference type="EMBL" id="QGNW01001168">
    <property type="protein sequence ID" value="RVW52445.1"/>
    <property type="molecule type" value="Genomic_DNA"/>
</dbReference>
<protein>
    <submittedName>
        <fullName evidence="6">17.9 kDa class II heat shock protein</fullName>
    </submittedName>
</protein>
<evidence type="ECO:0000256" key="3">
    <source>
        <dbReference type="RuleBase" id="RU003616"/>
    </source>
</evidence>
<dbReference type="AlphaFoldDB" id="A0A438EXK1"/>
<name>A0A438EXK1_VITVI</name>
<evidence type="ECO:0000313" key="6">
    <source>
        <dbReference type="EMBL" id="RVW52445.1"/>
    </source>
</evidence>
<evidence type="ECO:0000256" key="2">
    <source>
        <dbReference type="PROSITE-ProRule" id="PRU00285"/>
    </source>
</evidence>
<dbReference type="Gene3D" id="2.60.40.790">
    <property type="match status" value="1"/>
</dbReference>
<evidence type="ECO:0000256" key="4">
    <source>
        <dbReference type="SAM" id="MobiDB-lite"/>
    </source>
</evidence>
<keyword evidence="1 6" id="KW-0346">Stress response</keyword>
<dbReference type="PANTHER" id="PTHR11527">
    <property type="entry name" value="HEAT-SHOCK PROTEIN 20 FAMILY MEMBER"/>
    <property type="match status" value="1"/>
</dbReference>
<feature type="compositionally biased region" description="Polar residues" evidence="4">
    <location>
        <begin position="129"/>
        <end position="145"/>
    </location>
</feature>
<evidence type="ECO:0000259" key="5">
    <source>
        <dbReference type="PROSITE" id="PS01031"/>
    </source>
</evidence>
<proteinExistence type="inferred from homology"/>